<dbReference type="Proteomes" id="UP000252519">
    <property type="component" value="Unassembled WGS sequence"/>
</dbReference>
<proteinExistence type="predicted"/>
<gene>
    <name evidence="1" type="ORF">ANCCAN_19378</name>
</gene>
<dbReference type="AlphaFoldDB" id="A0A368FVG7"/>
<evidence type="ECO:0000313" key="1">
    <source>
        <dbReference type="EMBL" id="RCN34775.1"/>
    </source>
</evidence>
<reference evidence="1 2" key="1">
    <citation type="submission" date="2014-10" db="EMBL/GenBank/DDBJ databases">
        <title>Draft genome of the hookworm Ancylostoma caninum.</title>
        <authorList>
            <person name="Mitreva M."/>
        </authorList>
    </citation>
    <scope>NUCLEOTIDE SEQUENCE [LARGE SCALE GENOMIC DNA]</scope>
    <source>
        <strain evidence="1 2">Baltimore</strain>
    </source>
</reference>
<evidence type="ECO:0000313" key="2">
    <source>
        <dbReference type="Proteomes" id="UP000252519"/>
    </source>
</evidence>
<keyword evidence="2" id="KW-1185">Reference proteome</keyword>
<dbReference type="EMBL" id="JOJR01000740">
    <property type="protein sequence ID" value="RCN34775.1"/>
    <property type="molecule type" value="Genomic_DNA"/>
</dbReference>
<protein>
    <submittedName>
        <fullName evidence="1">Uncharacterized protein</fullName>
    </submittedName>
</protein>
<accession>A0A368FVG7</accession>
<organism evidence="1 2">
    <name type="scientific">Ancylostoma caninum</name>
    <name type="common">Dog hookworm</name>
    <dbReference type="NCBI Taxonomy" id="29170"/>
    <lineage>
        <taxon>Eukaryota</taxon>
        <taxon>Metazoa</taxon>
        <taxon>Ecdysozoa</taxon>
        <taxon>Nematoda</taxon>
        <taxon>Chromadorea</taxon>
        <taxon>Rhabditida</taxon>
        <taxon>Rhabditina</taxon>
        <taxon>Rhabditomorpha</taxon>
        <taxon>Strongyloidea</taxon>
        <taxon>Ancylostomatidae</taxon>
        <taxon>Ancylostomatinae</taxon>
        <taxon>Ancylostoma</taxon>
    </lineage>
</organism>
<name>A0A368FVG7_ANCCA</name>
<sequence>MECNNAVNFTSFRKQNCLHPYCETISIVDHNEGKNTWTEGRGIVENHGDGFCVARMRRKLWSHRQQDFGATRRQQLHEAARAPRYTGVHMQDTQILLRRPVTEKKRITSCFFHYSPCRFHQFICVIFVKTEWSQKALSLSEEY</sequence>
<dbReference type="OrthoDB" id="5853760at2759"/>
<comment type="caution">
    <text evidence="1">The sequence shown here is derived from an EMBL/GenBank/DDBJ whole genome shotgun (WGS) entry which is preliminary data.</text>
</comment>